<accession>H0EVV6</accession>
<comment type="caution">
    <text evidence="1">The sequence shown here is derived from an EMBL/GenBank/DDBJ whole genome shotgun (WGS) entry which is preliminary data.</text>
</comment>
<dbReference type="HOGENOM" id="CLU_1277723_0_0_1"/>
<proteinExistence type="predicted"/>
<dbReference type="InParanoid" id="H0EVV6"/>
<name>H0EVV6_GLAL7</name>
<dbReference type="OrthoDB" id="4499616at2759"/>
<dbReference type="Proteomes" id="UP000005446">
    <property type="component" value="Unassembled WGS sequence"/>
</dbReference>
<sequence>MDWASQVLRVQNNYLKLRALVSATARGTTVNPVFRLWQVITTAFFPTAEGYASYLKVPQSKKDDIPDCEVFGVKRVLCGAENPEEWLQKEILVVFCLDAKSDIPEHWNGLKEDLEPYMLQIPHSDNSNGPPGRFVAVVMGRRVKMFAWKTGKTQSIEQLHDEPLDMSAPEDANKVADWLNHFKDETWDYTKWEPAKDSDFKYEPQHEPRPMINIPS</sequence>
<reference evidence="1 2" key="1">
    <citation type="journal article" date="2012" name="Eukaryot. Cell">
        <title>Genome sequence of the fungus Glarea lozoyensis: the first genome sequence of a species from the Helotiaceae family.</title>
        <authorList>
            <person name="Youssar L."/>
            <person name="Gruening B.A."/>
            <person name="Erxleben A."/>
            <person name="Guenther S."/>
            <person name="Huettel W."/>
        </authorList>
    </citation>
    <scope>NUCLEOTIDE SEQUENCE [LARGE SCALE GENOMIC DNA]</scope>
    <source>
        <strain evidence="2">ATCC 74030 / MF5533</strain>
    </source>
</reference>
<gene>
    <name evidence="1" type="ORF">M7I_6913</name>
</gene>
<evidence type="ECO:0000313" key="1">
    <source>
        <dbReference type="EMBL" id="EHK97283.1"/>
    </source>
</evidence>
<dbReference type="EMBL" id="AGUE01000199">
    <property type="protein sequence ID" value="EHK97283.1"/>
    <property type="molecule type" value="Genomic_DNA"/>
</dbReference>
<dbReference type="AlphaFoldDB" id="H0EVV6"/>
<keyword evidence="2" id="KW-1185">Reference proteome</keyword>
<protein>
    <submittedName>
        <fullName evidence="1">Uncharacterized protein</fullName>
    </submittedName>
</protein>
<organism evidence="1 2">
    <name type="scientific">Glarea lozoyensis (strain ATCC 74030 / MF5533)</name>
    <dbReference type="NCBI Taxonomy" id="1104152"/>
    <lineage>
        <taxon>Eukaryota</taxon>
        <taxon>Fungi</taxon>
        <taxon>Dikarya</taxon>
        <taxon>Ascomycota</taxon>
        <taxon>Pezizomycotina</taxon>
        <taxon>Leotiomycetes</taxon>
        <taxon>Helotiales</taxon>
        <taxon>Helotiaceae</taxon>
        <taxon>Glarea</taxon>
    </lineage>
</organism>
<evidence type="ECO:0000313" key="2">
    <source>
        <dbReference type="Proteomes" id="UP000005446"/>
    </source>
</evidence>